<gene>
    <name evidence="2" type="ORF">FF041_34335</name>
</gene>
<name>A0A646KRS9_STRJU</name>
<accession>A0A646KRS9</accession>
<evidence type="ECO:0000313" key="3">
    <source>
        <dbReference type="Proteomes" id="UP000419138"/>
    </source>
</evidence>
<keyword evidence="1" id="KW-1133">Transmembrane helix</keyword>
<evidence type="ECO:0008006" key="4">
    <source>
        <dbReference type="Google" id="ProtNLM"/>
    </source>
</evidence>
<keyword evidence="1" id="KW-0812">Transmembrane</keyword>
<sequence length="67" mass="7321">MYGWIWRRLPGNAWVRAVISLVLILAVVYVLFQYVFPWAEPLLPFGDVTVDGASAGAGAGREEGAAR</sequence>
<evidence type="ECO:0000313" key="2">
    <source>
        <dbReference type="EMBL" id="MQT05034.1"/>
    </source>
</evidence>
<dbReference type="AlphaFoldDB" id="A0A646KRS9"/>
<keyword evidence="3" id="KW-1185">Reference proteome</keyword>
<reference evidence="2 3" key="1">
    <citation type="submission" date="2019-05" db="EMBL/GenBank/DDBJ databases">
        <title>Comparative genomics and metabolomics analyses of clavulanic acid producing Streptomyces species provides insight into specialized metabolism and evolution of beta-lactam biosynthetic gene clusters.</title>
        <authorList>
            <person name="Moore M.A."/>
            <person name="Cruz-Morales P."/>
            <person name="Barona Gomez F."/>
            <person name="Kapil T."/>
        </authorList>
    </citation>
    <scope>NUCLEOTIDE SEQUENCE [LARGE SCALE GENOMIC DNA]</scope>
    <source>
        <strain evidence="2 3">NRRL 5741</strain>
    </source>
</reference>
<comment type="caution">
    <text evidence="2">The sequence shown here is derived from an EMBL/GenBank/DDBJ whole genome shotgun (WGS) entry which is preliminary data.</text>
</comment>
<keyword evidence="1" id="KW-0472">Membrane</keyword>
<feature type="transmembrane region" description="Helical" evidence="1">
    <location>
        <begin position="12"/>
        <end position="36"/>
    </location>
</feature>
<proteinExistence type="predicted"/>
<protein>
    <recommendedName>
        <fullName evidence="4">DUF4175 domain-containing protein</fullName>
    </recommendedName>
</protein>
<dbReference type="Proteomes" id="UP000419138">
    <property type="component" value="Unassembled WGS sequence"/>
</dbReference>
<dbReference type="RefSeq" id="WP_153526288.1">
    <property type="nucleotide sequence ID" value="NZ_JBEPDZ010000002.1"/>
</dbReference>
<evidence type="ECO:0000256" key="1">
    <source>
        <dbReference type="SAM" id="Phobius"/>
    </source>
</evidence>
<organism evidence="2 3">
    <name type="scientific">Streptomyces jumonjinensis</name>
    <dbReference type="NCBI Taxonomy" id="1945"/>
    <lineage>
        <taxon>Bacteria</taxon>
        <taxon>Bacillati</taxon>
        <taxon>Actinomycetota</taxon>
        <taxon>Actinomycetes</taxon>
        <taxon>Kitasatosporales</taxon>
        <taxon>Streptomycetaceae</taxon>
        <taxon>Streptomyces</taxon>
    </lineage>
</organism>
<dbReference type="EMBL" id="VCLA01000197">
    <property type="protein sequence ID" value="MQT05034.1"/>
    <property type="molecule type" value="Genomic_DNA"/>
</dbReference>